<dbReference type="Gene3D" id="3.40.50.720">
    <property type="entry name" value="NAD(P)-binding Rossmann-like Domain"/>
    <property type="match status" value="1"/>
</dbReference>
<dbReference type="Gene3D" id="1.10.1040.10">
    <property type="entry name" value="N-(1-d-carboxylethyl)-l-norvaline Dehydrogenase, domain 2"/>
    <property type="match status" value="1"/>
</dbReference>
<evidence type="ECO:0000256" key="2">
    <source>
        <dbReference type="ARBA" id="ARBA00023002"/>
    </source>
</evidence>
<dbReference type="GO" id="GO:0050661">
    <property type="term" value="F:NADP binding"/>
    <property type="evidence" value="ECO:0007669"/>
    <property type="project" value="InterPro"/>
</dbReference>
<dbReference type="RefSeq" id="WP_065541523.1">
    <property type="nucleotide sequence ID" value="NZ_CP015405.2"/>
</dbReference>
<dbReference type="AlphaFoldDB" id="A0A1C7I6R6"/>
<evidence type="ECO:0000256" key="1">
    <source>
        <dbReference type="ARBA" id="ARBA00009080"/>
    </source>
</evidence>
<proteinExistence type="inferred from homology"/>
<feature type="active site" evidence="4">
    <location>
        <position position="171"/>
    </location>
</feature>
<feature type="domain" description="3-hydroxyisobutyrate dehydrogenase-like NAD-binding" evidence="6">
    <location>
        <begin position="165"/>
        <end position="285"/>
    </location>
</feature>
<organism evidence="7 8">
    <name type="scientific">Blautia pseudococcoides</name>
    <dbReference type="NCBI Taxonomy" id="1796616"/>
    <lineage>
        <taxon>Bacteria</taxon>
        <taxon>Bacillati</taxon>
        <taxon>Bacillota</taxon>
        <taxon>Clostridia</taxon>
        <taxon>Lachnospirales</taxon>
        <taxon>Lachnospiraceae</taxon>
        <taxon>Blautia</taxon>
    </lineage>
</organism>
<dbReference type="PANTHER" id="PTHR43060:SF15">
    <property type="entry name" value="3-HYDROXYISOBUTYRATE DEHYDROGENASE-LIKE 1, MITOCHONDRIAL-RELATED"/>
    <property type="match status" value="1"/>
</dbReference>
<accession>A0A1C7I6R6</accession>
<dbReference type="Proteomes" id="UP000092574">
    <property type="component" value="Chromosome"/>
</dbReference>
<dbReference type="Pfam" id="PF03446">
    <property type="entry name" value="NAD_binding_2"/>
    <property type="match status" value="1"/>
</dbReference>
<keyword evidence="3" id="KW-0520">NAD</keyword>
<dbReference type="Pfam" id="PF14833">
    <property type="entry name" value="NAD_binding_11"/>
    <property type="match status" value="1"/>
</dbReference>
<dbReference type="InterPro" id="IPR008927">
    <property type="entry name" value="6-PGluconate_DH-like_C_sf"/>
</dbReference>
<evidence type="ECO:0000313" key="8">
    <source>
        <dbReference type="Proteomes" id="UP000092574"/>
    </source>
</evidence>
<dbReference type="GO" id="GO:0016491">
    <property type="term" value="F:oxidoreductase activity"/>
    <property type="evidence" value="ECO:0007669"/>
    <property type="project" value="UniProtKB-KW"/>
</dbReference>
<dbReference type="PANTHER" id="PTHR43060">
    <property type="entry name" value="3-HYDROXYISOBUTYRATE DEHYDROGENASE-LIKE 1, MITOCHONDRIAL-RELATED"/>
    <property type="match status" value="1"/>
</dbReference>
<dbReference type="InterPro" id="IPR036291">
    <property type="entry name" value="NAD(P)-bd_dom_sf"/>
</dbReference>
<dbReference type="STRING" id="1796616.A4V09_05785"/>
<feature type="domain" description="6-phosphogluconate dehydrogenase NADP-binding" evidence="5">
    <location>
        <begin position="3"/>
        <end position="160"/>
    </location>
</feature>
<evidence type="ECO:0000259" key="6">
    <source>
        <dbReference type="Pfam" id="PF14833"/>
    </source>
</evidence>
<keyword evidence="8" id="KW-1185">Reference proteome</keyword>
<dbReference type="InterPro" id="IPR013328">
    <property type="entry name" value="6PGD_dom2"/>
</dbReference>
<name>A0A1C7I6R6_9FIRM</name>
<dbReference type="PIRSF" id="PIRSF000103">
    <property type="entry name" value="HIBADH"/>
    <property type="match status" value="1"/>
</dbReference>
<dbReference type="SUPFAM" id="SSF51735">
    <property type="entry name" value="NAD(P)-binding Rossmann-fold domains"/>
    <property type="match status" value="1"/>
</dbReference>
<gene>
    <name evidence="7" type="ORF">A4V09_05785</name>
</gene>
<dbReference type="SUPFAM" id="SSF48179">
    <property type="entry name" value="6-phosphogluconate dehydrogenase C-terminal domain-like"/>
    <property type="match status" value="1"/>
</dbReference>
<dbReference type="InterPro" id="IPR006115">
    <property type="entry name" value="6PGDH_NADP-bd"/>
</dbReference>
<comment type="similarity">
    <text evidence="1">Belongs to the HIBADH-related family.</text>
</comment>
<reference evidence="7" key="1">
    <citation type="submission" date="2017-04" db="EMBL/GenBank/DDBJ databases">
        <title>Complete Genome Sequences of Twelve Strains of a Stable Defined Moderately Diverse Mouse Microbiota 2 (sDMDMm2).</title>
        <authorList>
            <person name="Uchimura Y."/>
            <person name="Wyss M."/>
            <person name="Brugiroux S."/>
            <person name="Limenitakis J.P."/>
            <person name="Stecher B."/>
            <person name="McCoy K.D."/>
            <person name="Macpherson A.J."/>
        </authorList>
    </citation>
    <scope>NUCLEOTIDE SEQUENCE</scope>
    <source>
        <strain evidence="7">YL58</strain>
    </source>
</reference>
<evidence type="ECO:0000256" key="4">
    <source>
        <dbReference type="PIRSR" id="PIRSR000103-1"/>
    </source>
</evidence>
<evidence type="ECO:0000256" key="3">
    <source>
        <dbReference type="ARBA" id="ARBA00023027"/>
    </source>
</evidence>
<dbReference type="KEGG" id="byl:A4V09_05785"/>
<dbReference type="EMBL" id="CP015405">
    <property type="protein sequence ID" value="ANU75316.1"/>
    <property type="molecule type" value="Genomic_DNA"/>
</dbReference>
<dbReference type="OrthoDB" id="9786703at2"/>
<dbReference type="InterPro" id="IPR015815">
    <property type="entry name" value="HIBADH-related"/>
</dbReference>
<sequence>MKKIGFIGVGVMGKSMVRNLMKAGYELSVYTRTKEKVADIIEEGALWCDTIADCVKDREAVITMVGYPEDVWEVYFGGAGIIANARPGTYVIDMTTTSPKLSVEIYERAREAGIYAVDAPVSGGDVGARHGTLSIMAGGDEEAFEACLELFKSMGKTIIYEGKAGNGQHTKAANQIALGGVIAGVCEAITYARAAGLDVQTMLDSISQGAAGSWQMDNMAPRLLKGDYDPGFFIKHYIKDMKIALEESDARKLTLPILMEVLDMYKKLDEEGMGDMGTQALIKYYEEQ</sequence>
<protein>
    <submittedName>
        <fullName evidence="7">Oxidoreductase</fullName>
    </submittedName>
</protein>
<evidence type="ECO:0000259" key="5">
    <source>
        <dbReference type="Pfam" id="PF03446"/>
    </source>
</evidence>
<dbReference type="GO" id="GO:0051287">
    <property type="term" value="F:NAD binding"/>
    <property type="evidence" value="ECO:0007669"/>
    <property type="project" value="InterPro"/>
</dbReference>
<dbReference type="InterPro" id="IPR029154">
    <property type="entry name" value="HIBADH-like_NADP-bd"/>
</dbReference>
<evidence type="ECO:0000313" key="7">
    <source>
        <dbReference type="EMBL" id="ANU75316.1"/>
    </source>
</evidence>
<keyword evidence="2" id="KW-0560">Oxidoreductase</keyword>